<sequence length="322" mass="37155">MKYFKKVIVVFFIMNLSFILISCQKSNKVYFQTNGGESLKSSKIKEYSDFNSSHIPNKDGYVFMGWYVDENLEIEYKPDEHNSSPELRLYAKWQIPSNFTREEIVNLYIKAYDKHVEAKNMEVVAEGLVKTSAIIVGEINQRLKSTKKVNDSNIYQLTASYSSLAAMFFEVQGTKEDITLKTGEANSKLEIGKVKNEEKSNEDLHREKYGVLPNELNYIVNDETVVEAKEYVYSNNKHQFTLILDNEKSVVNYLKNIKATNQYDSKPAIFESIKLIVVIGVDGYFEKITYNEKYTVEVKAPIIGWSDQPMNGNITEIFKYTK</sequence>
<dbReference type="STRING" id="1278311.GCA_000428705_00470"/>
<dbReference type="RefSeq" id="WP_026390145.1">
    <property type="nucleotide sequence ID" value="NZ_LR215048.1"/>
</dbReference>
<dbReference type="EMBL" id="LR215048">
    <property type="protein sequence ID" value="VEU79934.1"/>
    <property type="molecule type" value="Genomic_DNA"/>
</dbReference>
<keyword evidence="2" id="KW-0472">Membrane</keyword>
<keyword evidence="2" id="KW-1133">Transmembrane helix</keyword>
<evidence type="ECO:0000256" key="2">
    <source>
        <dbReference type="SAM" id="Phobius"/>
    </source>
</evidence>
<name>A0A449BBV4_HAPAX</name>
<dbReference type="PROSITE" id="PS51257">
    <property type="entry name" value="PROKAR_LIPOPROTEIN"/>
    <property type="match status" value="1"/>
</dbReference>
<evidence type="ECO:0000256" key="1">
    <source>
        <dbReference type="ARBA" id="ARBA00004196"/>
    </source>
</evidence>
<dbReference type="InterPro" id="IPR013378">
    <property type="entry name" value="InlB-like_B-rpt"/>
</dbReference>
<dbReference type="KEGG" id="aaxa:NCTC10138_00287"/>
<protein>
    <submittedName>
        <fullName evidence="3">Repeat</fullName>
    </submittedName>
</protein>
<accession>A0A449BBV4</accession>
<evidence type="ECO:0000313" key="3">
    <source>
        <dbReference type="EMBL" id="VEU79934.1"/>
    </source>
</evidence>
<keyword evidence="4" id="KW-1185">Reference proteome</keyword>
<dbReference type="AlphaFoldDB" id="A0A449BBV4"/>
<gene>
    <name evidence="3" type="ORF">NCTC10138_00287</name>
</gene>
<dbReference type="Gene3D" id="2.60.40.4270">
    <property type="entry name" value="Listeria-Bacteroides repeat domain"/>
    <property type="match status" value="1"/>
</dbReference>
<dbReference type="Pfam" id="PF09479">
    <property type="entry name" value="Flg_new"/>
    <property type="match status" value="1"/>
</dbReference>
<dbReference type="Proteomes" id="UP000289841">
    <property type="component" value="Chromosome"/>
</dbReference>
<dbReference type="GO" id="GO:0030313">
    <property type="term" value="C:cell envelope"/>
    <property type="evidence" value="ECO:0007669"/>
    <property type="project" value="UniProtKB-SubCell"/>
</dbReference>
<comment type="subcellular location">
    <subcellularLocation>
        <location evidence="1">Cell envelope</location>
    </subcellularLocation>
</comment>
<proteinExistence type="predicted"/>
<feature type="transmembrane region" description="Helical" evidence="2">
    <location>
        <begin position="7"/>
        <end position="22"/>
    </location>
</feature>
<organism evidence="3 4">
    <name type="scientific">Haploplasma axanthum</name>
    <name type="common">Acholeplasma axanthum</name>
    <dbReference type="NCBI Taxonomy" id="29552"/>
    <lineage>
        <taxon>Bacteria</taxon>
        <taxon>Bacillati</taxon>
        <taxon>Mycoplasmatota</taxon>
        <taxon>Mollicutes</taxon>
        <taxon>Acholeplasmatales</taxon>
        <taxon>Acholeplasmataceae</taxon>
        <taxon>Haploplasma</taxon>
    </lineage>
</organism>
<dbReference type="NCBIfam" id="TIGR02543">
    <property type="entry name" value="List_Bact_rpt"/>
    <property type="match status" value="1"/>
</dbReference>
<reference evidence="3 4" key="1">
    <citation type="submission" date="2019-01" db="EMBL/GenBank/DDBJ databases">
        <authorList>
            <consortium name="Pathogen Informatics"/>
        </authorList>
    </citation>
    <scope>NUCLEOTIDE SEQUENCE [LARGE SCALE GENOMIC DNA]</scope>
    <source>
        <strain evidence="3 4">NCTC10138</strain>
    </source>
</reference>
<dbReference type="InterPro" id="IPR042229">
    <property type="entry name" value="Listeria/Bacterioides_rpt_sf"/>
</dbReference>
<evidence type="ECO:0000313" key="4">
    <source>
        <dbReference type="Proteomes" id="UP000289841"/>
    </source>
</evidence>
<keyword evidence="2" id="KW-0812">Transmembrane</keyword>